<keyword evidence="6" id="KW-0539">Nucleus</keyword>
<sequence length="69" mass="7441">MGKKAKTSRKGKKAWRGNISTEDIDDFFEKSTKDALYGGSLASVPASPSTSSTSPKVNYSDFTLISSDF</sequence>
<dbReference type="GO" id="GO:0005654">
    <property type="term" value="C:nucleoplasm"/>
    <property type="evidence" value="ECO:0007669"/>
    <property type="project" value="UniProtKB-SubCell"/>
</dbReference>
<evidence type="ECO:0000256" key="4">
    <source>
        <dbReference type="ARBA" id="ARBA00018339"/>
    </source>
</evidence>
<reference evidence="7" key="1">
    <citation type="journal article" date="2023" name="Science">
        <title>Elucidation of the pathway for biosynthesis of saponin adjuvants from the soapbark tree.</title>
        <authorList>
            <person name="Reed J."/>
            <person name="Orme A."/>
            <person name="El-Demerdash A."/>
            <person name="Owen C."/>
            <person name="Martin L.B.B."/>
            <person name="Misra R.C."/>
            <person name="Kikuchi S."/>
            <person name="Rejzek M."/>
            <person name="Martin A.C."/>
            <person name="Harkess A."/>
            <person name="Leebens-Mack J."/>
            <person name="Louveau T."/>
            <person name="Stephenson M.J."/>
            <person name="Osbourn A."/>
        </authorList>
    </citation>
    <scope>NUCLEOTIDE SEQUENCE</scope>
    <source>
        <strain evidence="7">S10</strain>
    </source>
</reference>
<keyword evidence="8" id="KW-1185">Reference proteome</keyword>
<evidence type="ECO:0000256" key="2">
    <source>
        <dbReference type="ARBA" id="ARBA00004642"/>
    </source>
</evidence>
<dbReference type="InterPro" id="IPR011687">
    <property type="entry name" value="Nop53/GLTSCR2"/>
</dbReference>
<dbReference type="GO" id="GO:0006364">
    <property type="term" value="P:rRNA processing"/>
    <property type="evidence" value="ECO:0007669"/>
    <property type="project" value="TreeGrafter"/>
</dbReference>
<keyword evidence="5" id="KW-0690">Ribosome biogenesis</keyword>
<dbReference type="AlphaFoldDB" id="A0AAD7LK00"/>
<comment type="caution">
    <text evidence="7">The sequence shown here is derived from an EMBL/GenBank/DDBJ whole genome shotgun (WGS) entry which is preliminary data.</text>
</comment>
<proteinExistence type="inferred from homology"/>
<dbReference type="GO" id="GO:0008097">
    <property type="term" value="F:5S rRNA binding"/>
    <property type="evidence" value="ECO:0007669"/>
    <property type="project" value="TreeGrafter"/>
</dbReference>
<name>A0AAD7LK00_QUISA</name>
<accession>A0AAD7LK00</accession>
<dbReference type="GO" id="GO:0005730">
    <property type="term" value="C:nucleolus"/>
    <property type="evidence" value="ECO:0007669"/>
    <property type="project" value="UniProtKB-SubCell"/>
</dbReference>
<dbReference type="PANTHER" id="PTHR14211">
    <property type="entry name" value="GLIOMA SUPPRESSOR CANDIDATE REGION GENE 2"/>
    <property type="match status" value="1"/>
</dbReference>
<organism evidence="7 8">
    <name type="scientific">Quillaja saponaria</name>
    <name type="common">Soap bark tree</name>
    <dbReference type="NCBI Taxonomy" id="32244"/>
    <lineage>
        <taxon>Eukaryota</taxon>
        <taxon>Viridiplantae</taxon>
        <taxon>Streptophyta</taxon>
        <taxon>Embryophyta</taxon>
        <taxon>Tracheophyta</taxon>
        <taxon>Spermatophyta</taxon>
        <taxon>Magnoliopsida</taxon>
        <taxon>eudicotyledons</taxon>
        <taxon>Gunneridae</taxon>
        <taxon>Pentapetalae</taxon>
        <taxon>rosids</taxon>
        <taxon>fabids</taxon>
        <taxon>Fabales</taxon>
        <taxon>Quillajaceae</taxon>
        <taxon>Quillaja</taxon>
    </lineage>
</organism>
<protein>
    <recommendedName>
        <fullName evidence="4">Ribosome biogenesis protein NOP53</fullName>
    </recommendedName>
</protein>
<dbReference type="PANTHER" id="PTHR14211:SF7">
    <property type="entry name" value="RIBOSOME BIOGENESIS PROTEIN NOP53"/>
    <property type="match status" value="1"/>
</dbReference>
<comment type="subcellular location">
    <subcellularLocation>
        <location evidence="1">Nucleus</location>
        <location evidence="1">Nucleolus</location>
    </subcellularLocation>
    <subcellularLocation>
        <location evidence="2">Nucleus</location>
        <location evidence="2">Nucleoplasm</location>
    </subcellularLocation>
</comment>
<evidence type="ECO:0000256" key="1">
    <source>
        <dbReference type="ARBA" id="ARBA00004604"/>
    </source>
</evidence>
<evidence type="ECO:0000256" key="6">
    <source>
        <dbReference type="ARBA" id="ARBA00023242"/>
    </source>
</evidence>
<evidence type="ECO:0000256" key="3">
    <source>
        <dbReference type="ARBA" id="ARBA00008838"/>
    </source>
</evidence>
<dbReference type="Pfam" id="PF07767">
    <property type="entry name" value="Nop53"/>
    <property type="match status" value="1"/>
</dbReference>
<gene>
    <name evidence="7" type="ORF">O6P43_020132</name>
</gene>
<comment type="similarity">
    <text evidence="3">Belongs to the NOP53 family.</text>
</comment>
<dbReference type="GO" id="GO:0000027">
    <property type="term" value="P:ribosomal large subunit assembly"/>
    <property type="evidence" value="ECO:0007669"/>
    <property type="project" value="TreeGrafter"/>
</dbReference>
<dbReference type="Proteomes" id="UP001163823">
    <property type="component" value="Chromosome 8"/>
</dbReference>
<evidence type="ECO:0000313" key="7">
    <source>
        <dbReference type="EMBL" id="KAJ7959571.1"/>
    </source>
</evidence>
<evidence type="ECO:0000256" key="5">
    <source>
        <dbReference type="ARBA" id="ARBA00022517"/>
    </source>
</evidence>
<dbReference type="EMBL" id="JARAOO010000008">
    <property type="protein sequence ID" value="KAJ7959571.1"/>
    <property type="molecule type" value="Genomic_DNA"/>
</dbReference>
<dbReference type="KEGG" id="qsa:O6P43_020132"/>
<evidence type="ECO:0000313" key="8">
    <source>
        <dbReference type="Proteomes" id="UP001163823"/>
    </source>
</evidence>